<dbReference type="InterPro" id="IPR020843">
    <property type="entry name" value="ER"/>
</dbReference>
<dbReference type="AlphaFoldDB" id="A0A0J6Z9N4"/>
<dbReference type="RefSeq" id="WP_048422041.1">
    <property type="nucleotide sequence ID" value="NZ_JYNU01000003.1"/>
</dbReference>
<dbReference type="Proteomes" id="UP000036313">
    <property type="component" value="Unassembled WGS sequence"/>
</dbReference>
<sequence>MKAAVVTAFGEAPNYTDIDDPAADAMTGQVLAASVKNLDRGLVSGHHYGSAALQPPFVPGVDGVVALPDGRRVYSQSTGPDGMMAERAAVDPSRMVELPSGLDPALAAAIPNPGLSAWFALEYAAQVQPGQCVLILGATGVTGRVATQLAKHRFGAGRIVVAGRNEERLAELLRAGADDMVVLGDDLTAQVAARHAEHPFDAVLDYLWGPVAESTLAALGNAALTAEYHQTRYVQIGAMAGDPISLPSAVLRSAGVTLTGVGFGSVPTEAQARAYSEFLPELFAMTAAGTLDIDVTRRPLADVKAVWASPASAGERVVLIP</sequence>
<dbReference type="EMBL" id="JYNU01000003">
    <property type="protein sequence ID" value="KMO81351.1"/>
    <property type="molecule type" value="Genomic_DNA"/>
</dbReference>
<dbReference type="SMART" id="SM00829">
    <property type="entry name" value="PKS_ER"/>
    <property type="match status" value="1"/>
</dbReference>
<dbReference type="GO" id="GO:0004022">
    <property type="term" value="F:alcohol dehydrogenase (NAD+) activity"/>
    <property type="evidence" value="ECO:0007669"/>
    <property type="project" value="UniProtKB-EC"/>
</dbReference>
<evidence type="ECO:0000313" key="2">
    <source>
        <dbReference type="EMBL" id="KMO81351.1"/>
    </source>
</evidence>
<dbReference type="Pfam" id="PF00107">
    <property type="entry name" value="ADH_zinc_N"/>
    <property type="match status" value="1"/>
</dbReference>
<proteinExistence type="predicted"/>
<accession>A0A0J6Z9N4</accession>
<protein>
    <submittedName>
        <fullName evidence="2">Alcohol dehydrogenase</fullName>
        <ecNumber evidence="2">1.1.1.1</ecNumber>
    </submittedName>
</protein>
<dbReference type="InterPro" id="IPR011032">
    <property type="entry name" value="GroES-like_sf"/>
</dbReference>
<dbReference type="SUPFAM" id="SSF51735">
    <property type="entry name" value="NAD(P)-binding Rossmann-fold domains"/>
    <property type="match status" value="1"/>
</dbReference>
<dbReference type="PATRIC" id="fig|1807.14.peg.588"/>
<dbReference type="InterPro" id="IPR036291">
    <property type="entry name" value="NAD(P)-bd_dom_sf"/>
</dbReference>
<name>A0A0J6Z9N4_9MYCO</name>
<gene>
    <name evidence="2" type="primary">adh_1</name>
    <name evidence="2" type="ORF">MOBUDSM44075_00579</name>
</gene>
<dbReference type="InterPro" id="IPR051397">
    <property type="entry name" value="Zn-ADH-like_protein"/>
</dbReference>
<comment type="caution">
    <text evidence="2">The sequence shown here is derived from an EMBL/GenBank/DDBJ whole genome shotgun (WGS) entry which is preliminary data.</text>
</comment>
<dbReference type="Gene3D" id="3.90.180.10">
    <property type="entry name" value="Medium-chain alcohol dehydrogenases, catalytic domain"/>
    <property type="match status" value="1"/>
</dbReference>
<keyword evidence="2" id="KW-0560">Oxidoreductase</keyword>
<reference evidence="2 3" key="1">
    <citation type="journal article" date="2015" name="Genome Biol. Evol.">
        <title>Characterization of Three Mycobacterium spp. with Potential Use in Bioremediation by Genome Sequencing and Comparative Genomics.</title>
        <authorList>
            <person name="Das S."/>
            <person name="Pettersson B.M."/>
            <person name="Behra P.R."/>
            <person name="Ramesh M."/>
            <person name="Dasgupta S."/>
            <person name="Bhattacharya A."/>
            <person name="Kirsebom L.A."/>
        </authorList>
    </citation>
    <scope>NUCLEOTIDE SEQUENCE [LARGE SCALE GENOMIC DNA]</scope>
    <source>
        <strain evidence="2 3">DSM 44075</strain>
    </source>
</reference>
<dbReference type="Gene3D" id="3.40.50.720">
    <property type="entry name" value="NAD(P)-binding Rossmann-like Domain"/>
    <property type="match status" value="1"/>
</dbReference>
<dbReference type="PANTHER" id="PTHR43677:SF11">
    <property type="entry name" value="ZINC-CONTAINING ALCOHOL DEHYDROGENASE"/>
    <property type="match status" value="1"/>
</dbReference>
<evidence type="ECO:0000313" key="3">
    <source>
        <dbReference type="Proteomes" id="UP000036313"/>
    </source>
</evidence>
<dbReference type="PANTHER" id="PTHR43677">
    <property type="entry name" value="SHORT-CHAIN DEHYDROGENASE/REDUCTASE"/>
    <property type="match status" value="1"/>
</dbReference>
<dbReference type="SUPFAM" id="SSF50129">
    <property type="entry name" value="GroES-like"/>
    <property type="match status" value="1"/>
</dbReference>
<feature type="domain" description="Enoyl reductase (ER)" evidence="1">
    <location>
        <begin position="10"/>
        <end position="319"/>
    </location>
</feature>
<evidence type="ECO:0000259" key="1">
    <source>
        <dbReference type="SMART" id="SM00829"/>
    </source>
</evidence>
<organism evidence="2 3">
    <name type="scientific">Mycolicibacterium obuense</name>
    <dbReference type="NCBI Taxonomy" id="1807"/>
    <lineage>
        <taxon>Bacteria</taxon>
        <taxon>Bacillati</taxon>
        <taxon>Actinomycetota</taxon>
        <taxon>Actinomycetes</taxon>
        <taxon>Mycobacteriales</taxon>
        <taxon>Mycobacteriaceae</taxon>
        <taxon>Mycolicibacterium</taxon>
    </lineage>
</organism>
<dbReference type="InterPro" id="IPR013149">
    <property type="entry name" value="ADH-like_C"/>
</dbReference>
<dbReference type="EC" id="1.1.1.1" evidence="2"/>